<comment type="subcellular location">
    <subcellularLocation>
        <location evidence="1">Cell membrane</location>
        <topology evidence="1">Single-pass membrane protein</topology>
    </subcellularLocation>
</comment>
<dbReference type="InterPro" id="IPR007168">
    <property type="entry name" value="Phageshock_PspC_N"/>
</dbReference>
<evidence type="ECO:0000256" key="5">
    <source>
        <dbReference type="ARBA" id="ARBA00023136"/>
    </source>
</evidence>
<keyword evidence="3 6" id="KW-0812">Transmembrane</keyword>
<organism evidence="8 9">
    <name type="scientific">Ferviditalea candida</name>
    <dbReference type="NCBI Taxonomy" id="3108399"/>
    <lineage>
        <taxon>Bacteria</taxon>
        <taxon>Bacillati</taxon>
        <taxon>Bacillota</taxon>
        <taxon>Bacilli</taxon>
        <taxon>Bacillales</taxon>
        <taxon>Paenibacillaceae</taxon>
        <taxon>Ferviditalea</taxon>
    </lineage>
</organism>
<dbReference type="PANTHER" id="PTHR33885">
    <property type="entry name" value="PHAGE SHOCK PROTEIN C"/>
    <property type="match status" value="1"/>
</dbReference>
<feature type="transmembrane region" description="Helical" evidence="6">
    <location>
        <begin position="33"/>
        <end position="57"/>
    </location>
</feature>
<keyword evidence="9" id="KW-1185">Reference proteome</keyword>
<dbReference type="PANTHER" id="PTHR33885:SF3">
    <property type="entry name" value="PHAGE SHOCK PROTEIN C"/>
    <property type="match status" value="1"/>
</dbReference>
<evidence type="ECO:0000256" key="2">
    <source>
        <dbReference type="ARBA" id="ARBA00022475"/>
    </source>
</evidence>
<keyword evidence="4 6" id="KW-1133">Transmembrane helix</keyword>
<protein>
    <submittedName>
        <fullName evidence="8">PspC domain-containing protein</fullName>
    </submittedName>
</protein>
<dbReference type="InterPro" id="IPR052027">
    <property type="entry name" value="PspC"/>
</dbReference>
<comment type="caution">
    <text evidence="8">The sequence shown here is derived from an EMBL/GenBank/DDBJ whole genome shotgun (WGS) entry which is preliminary data.</text>
</comment>
<evidence type="ECO:0000259" key="7">
    <source>
        <dbReference type="Pfam" id="PF04024"/>
    </source>
</evidence>
<evidence type="ECO:0000256" key="3">
    <source>
        <dbReference type="ARBA" id="ARBA00022692"/>
    </source>
</evidence>
<dbReference type="Proteomes" id="UP001310386">
    <property type="component" value="Unassembled WGS sequence"/>
</dbReference>
<dbReference type="RefSeq" id="WP_371754285.1">
    <property type="nucleotide sequence ID" value="NZ_JAYJLD010000014.1"/>
</dbReference>
<proteinExistence type="predicted"/>
<accession>A0ABU5ZKH8</accession>
<sequence length="158" mass="16728">MRRLYRSQRDKKIFGLCGGLAEQLNVDATLLRLVVAAAAFFTGGAVIFLYIVAGLVIPKEPFGPYAGTHPGAGGSFGGGAYPGGGAYGGPRYNGWSGVSQADGPMGMGGAAYAQQPKYAAESNLDEVMKDLERKSMEKEIEALKAKLAQYEKQEKGEE</sequence>
<evidence type="ECO:0000256" key="6">
    <source>
        <dbReference type="SAM" id="Phobius"/>
    </source>
</evidence>
<reference evidence="8" key="1">
    <citation type="submission" date="2023-12" db="EMBL/GenBank/DDBJ databases">
        <title>Fervidustalea candida gen. nov., sp. nov., a novel member of the family Paenibacillaceae isolated from a geothermal area.</title>
        <authorList>
            <person name="Li W.-J."/>
            <person name="Jiao J.-Y."/>
            <person name="Chen Y."/>
        </authorList>
    </citation>
    <scope>NUCLEOTIDE SEQUENCE</scope>
    <source>
        <strain evidence="8">SYSU GA230002</strain>
    </source>
</reference>
<evidence type="ECO:0000313" key="9">
    <source>
        <dbReference type="Proteomes" id="UP001310386"/>
    </source>
</evidence>
<gene>
    <name evidence="8" type="ORF">VF724_10880</name>
</gene>
<dbReference type="EMBL" id="JAYJLD010000014">
    <property type="protein sequence ID" value="MEB3102166.1"/>
    <property type="molecule type" value="Genomic_DNA"/>
</dbReference>
<feature type="domain" description="Phage shock protein PspC N-terminal" evidence="7">
    <location>
        <begin position="2"/>
        <end position="60"/>
    </location>
</feature>
<evidence type="ECO:0000256" key="1">
    <source>
        <dbReference type="ARBA" id="ARBA00004162"/>
    </source>
</evidence>
<evidence type="ECO:0000313" key="8">
    <source>
        <dbReference type="EMBL" id="MEB3102166.1"/>
    </source>
</evidence>
<keyword evidence="2" id="KW-1003">Cell membrane</keyword>
<keyword evidence="5 6" id="KW-0472">Membrane</keyword>
<evidence type="ECO:0000256" key="4">
    <source>
        <dbReference type="ARBA" id="ARBA00022989"/>
    </source>
</evidence>
<name>A0ABU5ZKH8_9BACL</name>
<dbReference type="Pfam" id="PF04024">
    <property type="entry name" value="PspC"/>
    <property type="match status" value="1"/>
</dbReference>